<feature type="compositionally biased region" description="Basic residues" evidence="1">
    <location>
        <begin position="125"/>
        <end position="134"/>
    </location>
</feature>
<name>A0AAJ6NPN4_9CYAN</name>
<protein>
    <submittedName>
        <fullName evidence="3">Uncharacterized protein</fullName>
    </submittedName>
</protein>
<dbReference type="KEGG" id="hbq:QI031_20705"/>
<dbReference type="Proteomes" id="UP001223520">
    <property type="component" value="Chromosome"/>
</dbReference>
<feature type="compositionally biased region" description="Basic and acidic residues" evidence="1">
    <location>
        <begin position="97"/>
        <end position="113"/>
    </location>
</feature>
<keyword evidence="2" id="KW-1133">Transmembrane helix</keyword>
<feature type="region of interest" description="Disordered" evidence="1">
    <location>
        <begin position="96"/>
        <end position="134"/>
    </location>
</feature>
<keyword evidence="2" id="KW-0472">Membrane</keyword>
<proteinExistence type="predicted"/>
<feature type="compositionally biased region" description="Low complexity" evidence="1">
    <location>
        <begin position="115"/>
        <end position="124"/>
    </location>
</feature>
<dbReference type="RefSeq" id="WP_281481533.1">
    <property type="nucleotide sequence ID" value="NZ_CP124543.1"/>
</dbReference>
<gene>
    <name evidence="3" type="ORF">QI031_20705</name>
</gene>
<evidence type="ECO:0000313" key="4">
    <source>
        <dbReference type="Proteomes" id="UP001223520"/>
    </source>
</evidence>
<organism evidence="3 4">
    <name type="scientific">Halotia branconii CENA392</name>
    <dbReference type="NCBI Taxonomy" id="1539056"/>
    <lineage>
        <taxon>Bacteria</taxon>
        <taxon>Bacillati</taxon>
        <taxon>Cyanobacteriota</taxon>
        <taxon>Cyanophyceae</taxon>
        <taxon>Nostocales</taxon>
        <taxon>Nodulariaceae</taxon>
        <taxon>Halotia</taxon>
    </lineage>
</organism>
<feature type="transmembrane region" description="Helical" evidence="2">
    <location>
        <begin position="6"/>
        <end position="24"/>
    </location>
</feature>
<evidence type="ECO:0000256" key="2">
    <source>
        <dbReference type="SAM" id="Phobius"/>
    </source>
</evidence>
<evidence type="ECO:0000256" key="1">
    <source>
        <dbReference type="SAM" id="MobiDB-lite"/>
    </source>
</evidence>
<evidence type="ECO:0000313" key="3">
    <source>
        <dbReference type="EMBL" id="WGV24204.1"/>
    </source>
</evidence>
<sequence>MEIQSTLTLAIEIIFWAFVALMIFDFTNRLFVLDTNTTTFTQDNILQPAPAAIPVVTPQLEQEPDPWSLSVESSTPSVETSSVLLAFPKLNLLPPAKEIKQKSKRSKTSEKTKSTTKAPSTKTPQKGRSRKQVT</sequence>
<keyword evidence="2" id="KW-0812">Transmembrane</keyword>
<dbReference type="AlphaFoldDB" id="A0AAJ6NPN4"/>
<accession>A0AAJ6NPN4</accession>
<keyword evidence="4" id="KW-1185">Reference proteome</keyword>
<dbReference type="EMBL" id="CP124543">
    <property type="protein sequence ID" value="WGV24204.1"/>
    <property type="molecule type" value="Genomic_DNA"/>
</dbReference>
<reference evidence="3 4" key="1">
    <citation type="journal article" date="2023" name="Limnol Oceanogr Lett">
        <title>Environmental adaptations by the intertidal Antarctic cyanobacterium Halotia branconii CENA392 as revealed using long-read genome sequencing.</title>
        <authorList>
            <person name="Dextro R.B."/>
            <person name="Delbaje E."/>
            <person name="Freitas P.N.N."/>
            <person name="Geraldes V."/>
            <person name="Pinto E."/>
            <person name="Long P.F."/>
            <person name="Fiore M.F."/>
        </authorList>
    </citation>
    <scope>NUCLEOTIDE SEQUENCE [LARGE SCALE GENOMIC DNA]</scope>
    <source>
        <strain evidence="3 4">CENA392</strain>
    </source>
</reference>